<dbReference type="Proteomes" id="UP000777784">
    <property type="component" value="Unassembled WGS sequence"/>
</dbReference>
<dbReference type="InterPro" id="IPR014710">
    <property type="entry name" value="RmlC-like_jellyroll"/>
</dbReference>
<evidence type="ECO:0000313" key="3">
    <source>
        <dbReference type="Proteomes" id="UP000777784"/>
    </source>
</evidence>
<dbReference type="InterPro" id="IPR011051">
    <property type="entry name" value="RmlC_Cupin_sf"/>
</dbReference>
<comment type="caution">
    <text evidence="2">The sequence shown here is derived from an EMBL/GenBank/DDBJ whole genome shotgun (WGS) entry which is preliminary data.</text>
</comment>
<evidence type="ECO:0000313" key="2">
    <source>
        <dbReference type="EMBL" id="MBU2692428.1"/>
    </source>
</evidence>
<dbReference type="Pfam" id="PF07883">
    <property type="entry name" value="Cupin_2"/>
    <property type="match status" value="1"/>
</dbReference>
<evidence type="ECO:0000259" key="1">
    <source>
        <dbReference type="Pfam" id="PF07883"/>
    </source>
</evidence>
<dbReference type="CDD" id="cd02226">
    <property type="entry name" value="cupin_YdbB-like"/>
    <property type="match status" value="1"/>
</dbReference>
<dbReference type="InterPro" id="IPR052044">
    <property type="entry name" value="PKS_Associated_Protein"/>
</dbReference>
<dbReference type="SUPFAM" id="SSF51182">
    <property type="entry name" value="RmlC-like cupins"/>
    <property type="match status" value="1"/>
</dbReference>
<name>A0A948RZC6_UNCEI</name>
<gene>
    <name evidence="2" type="ORF">KJ970_16005</name>
</gene>
<dbReference type="Gene3D" id="2.60.120.10">
    <property type="entry name" value="Jelly Rolls"/>
    <property type="match status" value="1"/>
</dbReference>
<reference evidence="2" key="1">
    <citation type="submission" date="2021-05" db="EMBL/GenBank/DDBJ databases">
        <title>Energy efficiency and biological interactions define the core microbiome of deep oligotrophic groundwater.</title>
        <authorList>
            <person name="Mehrshad M."/>
            <person name="Lopez-Fernandez M."/>
            <person name="Bell E."/>
            <person name="Bernier-Latmani R."/>
            <person name="Bertilsson S."/>
            <person name="Dopson M."/>
        </authorList>
    </citation>
    <scope>NUCLEOTIDE SEQUENCE</scope>
    <source>
        <strain evidence="2">Modern_marine.mb.64</strain>
    </source>
</reference>
<protein>
    <submittedName>
        <fullName evidence="2">Cupin domain-containing protein</fullName>
    </submittedName>
</protein>
<dbReference type="EMBL" id="JAHJDP010000091">
    <property type="protein sequence ID" value="MBU2692428.1"/>
    <property type="molecule type" value="Genomic_DNA"/>
</dbReference>
<dbReference type="AlphaFoldDB" id="A0A948RZC6"/>
<dbReference type="PANTHER" id="PTHR36114:SF1">
    <property type="entry name" value="16.7 KDA PROTEIN IN WHIE LOCUS"/>
    <property type="match status" value="1"/>
</dbReference>
<organism evidence="2 3">
    <name type="scientific">Eiseniibacteriota bacterium</name>
    <dbReference type="NCBI Taxonomy" id="2212470"/>
    <lineage>
        <taxon>Bacteria</taxon>
        <taxon>Candidatus Eiseniibacteriota</taxon>
    </lineage>
</organism>
<proteinExistence type="predicted"/>
<feature type="domain" description="Cupin type-2" evidence="1">
    <location>
        <begin position="39"/>
        <end position="92"/>
    </location>
</feature>
<dbReference type="InterPro" id="IPR013096">
    <property type="entry name" value="Cupin_2"/>
</dbReference>
<sequence>MQYSPINLREKLSRFSEHWSPKIIAKMNNYHFKLVKFQGDFVWHAHEATDEAFIVLTGEMRIDFRDGVVNLVSGDMFVVPKGVKHKPFAERECQVMLLEPAGTINTGDTPAEVTAEDNVWI</sequence>
<accession>A0A948RZC6</accession>
<dbReference type="PANTHER" id="PTHR36114">
    <property type="entry name" value="16.7 KDA PROTEIN IN WHIE LOCUS"/>
    <property type="match status" value="1"/>
</dbReference>